<gene>
    <name evidence="1" type="ORF">SAMN05216581_4492</name>
</gene>
<evidence type="ECO:0000313" key="1">
    <source>
        <dbReference type="EMBL" id="SEI21407.1"/>
    </source>
</evidence>
<accession>A0A1H6P3Q9</accession>
<sequence length="188" mass="21162">MSLSPAALSKIHIARQQLGMDDHSYRCLLTRVGGVDSAKNLTAQKASLVLKEFERLGWAPKPSGRAKGKPRNIDKLPEQIKKIEALLADMRLPWAYANAIARQMFRVHQVSWLRKPKQLDAIIAALHVEQEKRLLLADIHRYLDLLGEGKSSREAALEQLPEGWERQRPILRHLKETLGAAVAAREAS</sequence>
<proteinExistence type="predicted"/>
<dbReference type="OrthoDB" id="7360086at2"/>
<dbReference type="InterPro" id="IPR009363">
    <property type="entry name" value="Phage_Mu_Gp16"/>
</dbReference>
<name>A0A1H6P3Q9_9PSED</name>
<dbReference type="RefSeq" id="WP_019361491.1">
    <property type="nucleotide sequence ID" value="NZ_LT629972.1"/>
</dbReference>
<organism evidence="1 2">
    <name type="scientific">Pseudomonas asplenii</name>
    <dbReference type="NCBI Taxonomy" id="53407"/>
    <lineage>
        <taxon>Bacteria</taxon>
        <taxon>Pseudomonadati</taxon>
        <taxon>Pseudomonadota</taxon>
        <taxon>Gammaproteobacteria</taxon>
        <taxon>Pseudomonadales</taxon>
        <taxon>Pseudomonadaceae</taxon>
        <taxon>Pseudomonas</taxon>
    </lineage>
</organism>
<dbReference type="EMBL" id="LT629972">
    <property type="protein sequence ID" value="SEI21407.1"/>
    <property type="molecule type" value="Genomic_DNA"/>
</dbReference>
<evidence type="ECO:0000313" key="2">
    <source>
        <dbReference type="Proteomes" id="UP000182272"/>
    </source>
</evidence>
<dbReference type="AlphaFoldDB" id="A0A1H6P3Q9"/>
<dbReference type="Proteomes" id="UP000182272">
    <property type="component" value="Chromosome I"/>
</dbReference>
<reference evidence="1 2" key="1">
    <citation type="submission" date="2016-10" db="EMBL/GenBank/DDBJ databases">
        <authorList>
            <person name="de Groot N.N."/>
        </authorList>
    </citation>
    <scope>NUCLEOTIDE SEQUENCE [LARGE SCALE GENOMIC DNA]</scope>
    <source>
        <strain evidence="1 2">LMG 2158</strain>
    </source>
</reference>
<dbReference type="Pfam" id="PF06252">
    <property type="entry name" value="GemA"/>
    <property type="match status" value="1"/>
</dbReference>
<protein>
    <submittedName>
        <fullName evidence="1">Mu-like prophage protein gp16</fullName>
    </submittedName>
</protein>